<dbReference type="AlphaFoldDB" id="A0A4Q0PFY6"/>
<feature type="compositionally biased region" description="Polar residues" evidence="1">
    <location>
        <begin position="1"/>
        <end position="10"/>
    </location>
</feature>
<gene>
    <name evidence="2" type="ORF">DSL99_3469</name>
</gene>
<name>A0A4Q0PFY6_9FLAO</name>
<evidence type="ECO:0000256" key="1">
    <source>
        <dbReference type="SAM" id="MobiDB-lite"/>
    </source>
</evidence>
<protein>
    <submittedName>
        <fullName evidence="2">Uncharacterized protein</fullName>
    </submittedName>
</protein>
<dbReference type="RefSeq" id="WP_073100582.1">
    <property type="nucleotide sequence ID" value="NZ_JBALUR010000040.1"/>
</dbReference>
<feature type="region of interest" description="Disordered" evidence="1">
    <location>
        <begin position="1"/>
        <end position="21"/>
    </location>
</feature>
<sequence>MRTSNGQGNNPVREPEGTPLDTRHVSKAQYLFLAALQFHGFADLAASLHCIHDLALYHSQIPFDEAEKSALYDLKLLWEGLERMAQES</sequence>
<reference evidence="2 3" key="1">
    <citation type="submission" date="2018-07" db="EMBL/GenBank/DDBJ databases">
        <title>Leeuwenhoekiella genomics.</title>
        <authorList>
            <person name="Tahon G."/>
            <person name="Willems A."/>
        </authorList>
    </citation>
    <scope>NUCLEOTIDE SEQUENCE [LARGE SCALE GENOMIC DNA]</scope>
    <source>
        <strain evidence="2 3">LMG 1345</strain>
    </source>
</reference>
<evidence type="ECO:0000313" key="3">
    <source>
        <dbReference type="Proteomes" id="UP000290608"/>
    </source>
</evidence>
<proteinExistence type="predicted"/>
<evidence type="ECO:0000313" key="2">
    <source>
        <dbReference type="EMBL" id="RXG25436.1"/>
    </source>
</evidence>
<dbReference type="EMBL" id="QOVL01000022">
    <property type="protein sequence ID" value="RXG25436.1"/>
    <property type="molecule type" value="Genomic_DNA"/>
</dbReference>
<organism evidence="2 3">
    <name type="scientific">Leeuwenhoekiella marinoflava</name>
    <dbReference type="NCBI Taxonomy" id="988"/>
    <lineage>
        <taxon>Bacteria</taxon>
        <taxon>Pseudomonadati</taxon>
        <taxon>Bacteroidota</taxon>
        <taxon>Flavobacteriia</taxon>
        <taxon>Flavobacteriales</taxon>
        <taxon>Flavobacteriaceae</taxon>
        <taxon>Leeuwenhoekiella</taxon>
    </lineage>
</organism>
<comment type="caution">
    <text evidence="2">The sequence shown here is derived from an EMBL/GenBank/DDBJ whole genome shotgun (WGS) entry which is preliminary data.</text>
</comment>
<accession>A0A4Q0PFY6</accession>
<dbReference type="Proteomes" id="UP000290608">
    <property type="component" value="Unassembled WGS sequence"/>
</dbReference>